<dbReference type="InterPro" id="IPR025315">
    <property type="entry name" value="DUF4220"/>
</dbReference>
<feature type="domain" description="DUF4220" evidence="2">
    <location>
        <begin position="53"/>
        <end position="421"/>
    </location>
</feature>
<evidence type="ECO:0000259" key="2">
    <source>
        <dbReference type="Pfam" id="PF13968"/>
    </source>
</evidence>
<comment type="caution">
    <text evidence="3">The sequence shown here is derived from an EMBL/GenBank/DDBJ whole genome shotgun (WGS) entry which is preliminary data.</text>
</comment>
<feature type="transmembrane region" description="Helical" evidence="1">
    <location>
        <begin position="17"/>
        <end position="37"/>
    </location>
</feature>
<proteinExistence type="predicted"/>
<gene>
    <name evidence="3" type="ORF">TIFTF001_007984</name>
</gene>
<dbReference type="PANTHER" id="PTHR31325">
    <property type="entry name" value="OS01G0798800 PROTEIN-RELATED"/>
    <property type="match status" value="1"/>
</dbReference>
<dbReference type="EMBL" id="BTGU01000008">
    <property type="protein sequence ID" value="GMN38759.1"/>
    <property type="molecule type" value="Genomic_DNA"/>
</dbReference>
<keyword evidence="1" id="KW-0812">Transmembrane</keyword>
<dbReference type="AlphaFoldDB" id="A0AA87ZKI9"/>
<reference evidence="3" key="1">
    <citation type="submission" date="2023-07" db="EMBL/GenBank/DDBJ databases">
        <title>draft genome sequence of fig (Ficus carica).</title>
        <authorList>
            <person name="Takahashi T."/>
            <person name="Nishimura K."/>
        </authorList>
    </citation>
    <scope>NUCLEOTIDE SEQUENCE</scope>
</reference>
<dbReference type="Proteomes" id="UP001187192">
    <property type="component" value="Unassembled WGS sequence"/>
</dbReference>
<accession>A0AA87ZKI9</accession>
<feature type="transmembrane region" description="Helical" evidence="1">
    <location>
        <begin position="138"/>
        <end position="165"/>
    </location>
</feature>
<sequence>MELLIPEVRTNKLWDLWNLRICILLSFLLQAFLLSFASKRQRYKSIWIQLLIWSAYLLADWIAVYGLGQAIQGPNETYYDPKFQQYYLKMKREIFVLWGQFFLLHLGGSDSITTFSLVDGGSWLKQLAGLFLQLVFTIHSFSLLVVLGIYGLLLPTILVFLAGVIKCGERVKSLLTASFDGFGILLPKPNPGPDYEEALAKHGPTTPPPIGAHTVEIPTDEHGSTTPTTSGGQLVQVPTDEPMKLTHVNPDDSQTELSDIQLLQEAFSYFNVFKVLFAGSSVSSKDRANSQEYFLRLNCAKAFRSIEFELIFLHDLLHSKAAMTQSKVGITLRIICFSCVLCAFILFLRVEKYGYARYDVYITYFLLLGTIALDIISVIKQFISHWNFINPAIPWMSNHVPAFNLKRKRWSRSVFRYDMMKYCLNKHQRRVLYSLAGSFCHVEKYIDKLATLWFSSLVPITEHLQELIFNELKGKSENASDLKQAKEACSQRGDSAMLRSMNTSPNSEKLKWSIEEFHYMESLLLWHLATTLCCQHDRSPSTEKEICQLLSDYMFYLLVSNPKMLDPDFGNWGIAFQDTQAEIQIFFTKHSISRHMEACKKLMLVQTPFRAAQVKGREQILVV</sequence>
<name>A0AA87ZKI9_FICCA</name>
<evidence type="ECO:0000313" key="3">
    <source>
        <dbReference type="EMBL" id="GMN38759.1"/>
    </source>
</evidence>
<evidence type="ECO:0000313" key="4">
    <source>
        <dbReference type="Proteomes" id="UP001187192"/>
    </source>
</evidence>
<organism evidence="3 4">
    <name type="scientific">Ficus carica</name>
    <name type="common">Common fig</name>
    <dbReference type="NCBI Taxonomy" id="3494"/>
    <lineage>
        <taxon>Eukaryota</taxon>
        <taxon>Viridiplantae</taxon>
        <taxon>Streptophyta</taxon>
        <taxon>Embryophyta</taxon>
        <taxon>Tracheophyta</taxon>
        <taxon>Spermatophyta</taxon>
        <taxon>Magnoliopsida</taxon>
        <taxon>eudicotyledons</taxon>
        <taxon>Gunneridae</taxon>
        <taxon>Pentapetalae</taxon>
        <taxon>rosids</taxon>
        <taxon>fabids</taxon>
        <taxon>Rosales</taxon>
        <taxon>Moraceae</taxon>
        <taxon>Ficeae</taxon>
        <taxon>Ficus</taxon>
    </lineage>
</organism>
<dbReference type="Pfam" id="PF13968">
    <property type="entry name" value="DUF4220"/>
    <property type="match status" value="1"/>
</dbReference>
<feature type="transmembrane region" description="Helical" evidence="1">
    <location>
        <begin position="330"/>
        <end position="348"/>
    </location>
</feature>
<keyword evidence="1" id="KW-0472">Membrane</keyword>
<keyword evidence="1" id="KW-1133">Transmembrane helix</keyword>
<keyword evidence="4" id="KW-1185">Reference proteome</keyword>
<evidence type="ECO:0000256" key="1">
    <source>
        <dbReference type="SAM" id="Phobius"/>
    </source>
</evidence>
<feature type="transmembrane region" description="Helical" evidence="1">
    <location>
        <begin position="360"/>
        <end position="379"/>
    </location>
</feature>
<protein>
    <recommendedName>
        <fullName evidence="2">DUF4220 domain-containing protein</fullName>
    </recommendedName>
</protein>